<evidence type="ECO:0000256" key="3">
    <source>
        <dbReference type="ARBA" id="ARBA00022833"/>
    </source>
</evidence>
<evidence type="ECO:0000256" key="4">
    <source>
        <dbReference type="ARBA" id="ARBA00023125"/>
    </source>
</evidence>
<organism evidence="8">
    <name type="scientific">Ixodes ricinus</name>
    <name type="common">Common tick</name>
    <name type="synonym">Acarus ricinus</name>
    <dbReference type="NCBI Taxonomy" id="34613"/>
    <lineage>
        <taxon>Eukaryota</taxon>
        <taxon>Metazoa</taxon>
        <taxon>Ecdysozoa</taxon>
        <taxon>Arthropoda</taxon>
        <taxon>Chelicerata</taxon>
        <taxon>Arachnida</taxon>
        <taxon>Acari</taxon>
        <taxon>Parasitiformes</taxon>
        <taxon>Ixodida</taxon>
        <taxon>Ixodoidea</taxon>
        <taxon>Ixodidae</taxon>
        <taxon>Ixodinae</taxon>
        <taxon>Ixodes</taxon>
    </lineage>
</organism>
<evidence type="ECO:0000313" key="8">
    <source>
        <dbReference type="EMBL" id="JAP75277.1"/>
    </source>
</evidence>
<dbReference type="SUPFAM" id="SSF57716">
    <property type="entry name" value="Glucocorticoid receptor-like (DNA-binding domain)"/>
    <property type="match status" value="1"/>
</dbReference>
<dbReference type="PROSITE" id="PS50950">
    <property type="entry name" value="ZF_THAP"/>
    <property type="match status" value="1"/>
</dbReference>
<evidence type="ECO:0000256" key="1">
    <source>
        <dbReference type="ARBA" id="ARBA00022723"/>
    </source>
</evidence>
<keyword evidence="4 5" id="KW-0238">DNA-binding</keyword>
<keyword evidence="1" id="KW-0479">Metal-binding</keyword>
<keyword evidence="2 5" id="KW-0863">Zinc-finger</keyword>
<dbReference type="PANTHER" id="PTHR46927:SF3">
    <property type="entry name" value="THAP-TYPE DOMAIN-CONTAINING PROTEIN"/>
    <property type="match status" value="1"/>
</dbReference>
<evidence type="ECO:0000256" key="2">
    <source>
        <dbReference type="ARBA" id="ARBA00022771"/>
    </source>
</evidence>
<dbReference type="Gene3D" id="6.20.210.20">
    <property type="entry name" value="THAP domain"/>
    <property type="match status" value="1"/>
</dbReference>
<proteinExistence type="evidence at transcript level"/>
<dbReference type="InterPro" id="IPR052224">
    <property type="entry name" value="THAP_domain_protein"/>
</dbReference>
<feature type="domain" description="THAP-type" evidence="7">
    <location>
        <begin position="1"/>
        <end position="83"/>
    </location>
</feature>
<dbReference type="GO" id="GO:0008270">
    <property type="term" value="F:zinc ion binding"/>
    <property type="evidence" value="ECO:0007669"/>
    <property type="project" value="UniProtKB-KW"/>
</dbReference>
<evidence type="ECO:0000256" key="6">
    <source>
        <dbReference type="SAM" id="MobiDB-lite"/>
    </source>
</evidence>
<dbReference type="SMART" id="SM00980">
    <property type="entry name" value="THAP"/>
    <property type="match status" value="1"/>
</dbReference>
<evidence type="ECO:0000259" key="7">
    <source>
        <dbReference type="PROSITE" id="PS50950"/>
    </source>
</evidence>
<sequence length="145" mass="16330">MPSCCAVNCTSSAVKGKRLFSVPCGEQNIERRKEWLHRIGRKGLEARAWRLCEDHFTDDQFEQMILKKTGVKKLKPYAVPSIFSHRIFPKKRGPPRDRSKKAVSGAREGGAEEDVDDEHDQQQDGQADAQADEPREAPLGALSDR</sequence>
<dbReference type="Pfam" id="PF05485">
    <property type="entry name" value="THAP"/>
    <property type="match status" value="1"/>
</dbReference>
<dbReference type="EMBL" id="GEFM01000519">
    <property type="protein sequence ID" value="JAP75277.1"/>
    <property type="molecule type" value="mRNA"/>
</dbReference>
<keyword evidence="3" id="KW-0862">Zinc</keyword>
<dbReference type="AlphaFoldDB" id="A0A131Y8W1"/>
<dbReference type="GO" id="GO:0003677">
    <property type="term" value="F:DNA binding"/>
    <property type="evidence" value="ECO:0007669"/>
    <property type="project" value="UniProtKB-UniRule"/>
</dbReference>
<name>A0A131Y8W1_IXORI</name>
<accession>A0A131Y8W1</accession>
<dbReference type="InterPro" id="IPR006612">
    <property type="entry name" value="THAP_Znf"/>
</dbReference>
<protein>
    <submittedName>
        <fullName evidence="8">Putative apoptosis associated protein</fullName>
    </submittedName>
</protein>
<dbReference type="PANTHER" id="PTHR46927">
    <property type="entry name" value="AGAP005574-PA"/>
    <property type="match status" value="1"/>
</dbReference>
<dbReference type="InterPro" id="IPR038441">
    <property type="entry name" value="THAP_Znf_sf"/>
</dbReference>
<feature type="compositionally biased region" description="Basic residues" evidence="6">
    <location>
        <begin position="87"/>
        <end position="101"/>
    </location>
</feature>
<evidence type="ECO:0000256" key="5">
    <source>
        <dbReference type="PROSITE-ProRule" id="PRU00309"/>
    </source>
</evidence>
<reference evidence="8" key="1">
    <citation type="submission" date="2016-02" db="EMBL/GenBank/DDBJ databases">
        <title>RNAseq analyses of the midgut from blood- or serum-fed Ixodes ricinus ticks.</title>
        <authorList>
            <person name="Perner J."/>
            <person name="Provaznik J."/>
            <person name="Schrenkova J."/>
            <person name="Urbanova V."/>
            <person name="Ribeiro J.M."/>
            <person name="Kopacek P."/>
        </authorList>
    </citation>
    <scope>NUCLEOTIDE SEQUENCE</scope>
    <source>
        <tissue evidence="8">Gut</tissue>
    </source>
</reference>
<feature type="region of interest" description="Disordered" evidence="6">
    <location>
        <begin position="85"/>
        <end position="145"/>
    </location>
</feature>